<dbReference type="SUPFAM" id="SSF49401">
    <property type="entry name" value="Bacterial adhesins"/>
    <property type="match status" value="1"/>
</dbReference>
<dbReference type="Pfam" id="PF00419">
    <property type="entry name" value="Fimbrial"/>
    <property type="match status" value="1"/>
</dbReference>
<evidence type="ECO:0000256" key="5">
    <source>
        <dbReference type="SAM" id="SignalP"/>
    </source>
</evidence>
<evidence type="ECO:0000256" key="4">
    <source>
        <dbReference type="ARBA" id="ARBA00023263"/>
    </source>
</evidence>
<dbReference type="InterPro" id="IPR050263">
    <property type="entry name" value="Bact_Fimbrial_Adh_Pro"/>
</dbReference>
<dbReference type="Proteomes" id="UP000234240">
    <property type="component" value="Unassembled WGS sequence"/>
</dbReference>
<feature type="signal peptide" evidence="5">
    <location>
        <begin position="1"/>
        <end position="23"/>
    </location>
</feature>
<dbReference type="PANTHER" id="PTHR33420">
    <property type="entry name" value="FIMBRIAL SUBUNIT ELFA-RELATED"/>
    <property type="match status" value="1"/>
</dbReference>
<evidence type="ECO:0000256" key="2">
    <source>
        <dbReference type="ARBA" id="ARBA00006671"/>
    </source>
</evidence>
<accession>A0A2N5EAA4</accession>
<comment type="similarity">
    <text evidence="2">Belongs to the fimbrial protein family.</text>
</comment>
<feature type="chain" id="PRO_5014917726" description="Fimbrial-type adhesion domain-containing protein" evidence="5">
    <location>
        <begin position="24"/>
        <end position="355"/>
    </location>
</feature>
<dbReference type="Gene3D" id="2.60.40.1090">
    <property type="entry name" value="Fimbrial-type adhesion domain"/>
    <property type="match status" value="1"/>
</dbReference>
<evidence type="ECO:0000256" key="1">
    <source>
        <dbReference type="ARBA" id="ARBA00004561"/>
    </source>
</evidence>
<evidence type="ECO:0000256" key="3">
    <source>
        <dbReference type="ARBA" id="ARBA00022729"/>
    </source>
</evidence>
<sequence>MNRFNSRACLLALLPLLTPAAWAARDCYFTRSDVLVDGAYVNLTPTGRVSDDTLLAKDLKAQYIGEFRSHCEVGNDGQNLWGIINSGNTGYRWHDPGALFPTNIPGIRYSVHVKLRPKPSLADGYLPSSTSYTQVAAIGDGEDGEGSALDGGDWDIYLDFYQTEEYTGNQGQSVVHPRDDIILGQYRLGGSGHNSNIVSISINKNSFAMDITAPTCTSAIANGTKENTVDFGNVNFNDFEGNRVPKKNFTIKLSNCSLVSGVTTKLTAVNVSSDGNMLANDLTSGQGTAAGAGVQIRDVNSNTLRPNDGYSTSTVSGLSMPGTVVLNYSAELRTDGTARKAGAFQSTGVFTMTYK</sequence>
<gene>
    <name evidence="7" type="ORF">CYR55_08835</name>
</gene>
<dbReference type="EMBL" id="PJZF01000005">
    <property type="protein sequence ID" value="PLR38827.1"/>
    <property type="molecule type" value="Genomic_DNA"/>
</dbReference>
<dbReference type="InterPro" id="IPR000259">
    <property type="entry name" value="Adhesion_dom_fimbrial"/>
</dbReference>
<dbReference type="InterPro" id="IPR008966">
    <property type="entry name" value="Adhesion_dom_sf"/>
</dbReference>
<evidence type="ECO:0000313" key="7">
    <source>
        <dbReference type="EMBL" id="PLR38827.1"/>
    </source>
</evidence>
<dbReference type="GO" id="GO:0043709">
    <property type="term" value="P:cell adhesion involved in single-species biofilm formation"/>
    <property type="evidence" value="ECO:0007669"/>
    <property type="project" value="TreeGrafter"/>
</dbReference>
<proteinExistence type="inferred from homology"/>
<reference evidence="7 8" key="1">
    <citation type="submission" date="2017-12" db="EMBL/GenBank/DDBJ databases">
        <title>Characterization of six clinical isolates of Enterochimera gen. nov., a novel genus of the Yersiniaciae family and the three species Enterochimera arupensis sp. nov., Enterochimera coloradensis sp. nov, and Enterochimera californica sp. nov.</title>
        <authorList>
            <person name="Rossi A."/>
            <person name="Fisher M."/>
        </authorList>
    </citation>
    <scope>NUCLEOTIDE SEQUENCE [LARGE SCALE GENOMIC DNA]</scope>
    <source>
        <strain evidence="8">2015-Iso6</strain>
    </source>
</reference>
<dbReference type="PANTHER" id="PTHR33420:SF12">
    <property type="entry name" value="FIMBRIN-LIKE PROTEIN FIMI-RELATED"/>
    <property type="match status" value="1"/>
</dbReference>
<dbReference type="GO" id="GO:0009289">
    <property type="term" value="C:pilus"/>
    <property type="evidence" value="ECO:0007669"/>
    <property type="project" value="UniProtKB-SubCell"/>
</dbReference>
<dbReference type="OrthoDB" id="6504508at2"/>
<comment type="caution">
    <text evidence="7">The sequence shown here is derived from an EMBL/GenBank/DDBJ whole genome shotgun (WGS) entry which is preliminary data.</text>
</comment>
<keyword evidence="8" id="KW-1185">Reference proteome</keyword>
<keyword evidence="3 5" id="KW-0732">Signal</keyword>
<comment type="subcellular location">
    <subcellularLocation>
        <location evidence="1">Fimbrium</location>
    </subcellularLocation>
</comment>
<dbReference type="AlphaFoldDB" id="A0A2N5EAA4"/>
<protein>
    <recommendedName>
        <fullName evidence="6">Fimbrial-type adhesion domain-containing protein</fullName>
    </recommendedName>
</protein>
<dbReference type="InterPro" id="IPR036937">
    <property type="entry name" value="Adhesion_dom_fimbrial_sf"/>
</dbReference>
<name>A0A2N5EAA4_9GAMM</name>
<dbReference type="RefSeq" id="WP_101815766.1">
    <property type="nucleotide sequence ID" value="NZ_PJZF01000005.1"/>
</dbReference>
<feature type="domain" description="Fimbrial-type adhesion" evidence="6">
    <location>
        <begin position="207"/>
        <end position="355"/>
    </location>
</feature>
<keyword evidence="4" id="KW-0281">Fimbrium</keyword>
<evidence type="ECO:0000259" key="6">
    <source>
        <dbReference type="Pfam" id="PF00419"/>
    </source>
</evidence>
<organism evidence="7 8">
    <name type="scientific">Chimaeribacter californicus</name>
    <dbReference type="NCBI Taxonomy" id="2060067"/>
    <lineage>
        <taxon>Bacteria</taxon>
        <taxon>Pseudomonadati</taxon>
        <taxon>Pseudomonadota</taxon>
        <taxon>Gammaproteobacteria</taxon>
        <taxon>Enterobacterales</taxon>
        <taxon>Yersiniaceae</taxon>
        <taxon>Chimaeribacter</taxon>
    </lineage>
</organism>
<evidence type="ECO:0000313" key="8">
    <source>
        <dbReference type="Proteomes" id="UP000234240"/>
    </source>
</evidence>